<dbReference type="EMBL" id="BAABME010010095">
    <property type="protein sequence ID" value="GAA0176363.1"/>
    <property type="molecule type" value="Genomic_DNA"/>
</dbReference>
<keyword evidence="3" id="KW-1185">Reference proteome</keyword>
<organism evidence="2 3">
    <name type="scientific">Lithospermum erythrorhizon</name>
    <name type="common">Purple gromwell</name>
    <name type="synonym">Lithospermum officinale var. erythrorhizon</name>
    <dbReference type="NCBI Taxonomy" id="34254"/>
    <lineage>
        <taxon>Eukaryota</taxon>
        <taxon>Viridiplantae</taxon>
        <taxon>Streptophyta</taxon>
        <taxon>Embryophyta</taxon>
        <taxon>Tracheophyta</taxon>
        <taxon>Spermatophyta</taxon>
        <taxon>Magnoliopsida</taxon>
        <taxon>eudicotyledons</taxon>
        <taxon>Gunneridae</taxon>
        <taxon>Pentapetalae</taxon>
        <taxon>asterids</taxon>
        <taxon>lamiids</taxon>
        <taxon>Boraginales</taxon>
        <taxon>Boraginaceae</taxon>
        <taxon>Boraginoideae</taxon>
        <taxon>Lithospermeae</taxon>
        <taxon>Lithospermum</taxon>
    </lineage>
</organism>
<sequence>MEGQGKKVAREGDTEHFGEKISGQRRKSSELGGGVGNTGTQRGNKIMRRGRVEGESLGANMRGSTSEVSTSINVVEVADQNRPQSFP</sequence>
<accession>A0AAV3RJW9</accession>
<feature type="compositionally biased region" description="Basic and acidic residues" evidence="1">
    <location>
        <begin position="1"/>
        <end position="19"/>
    </location>
</feature>
<reference evidence="2 3" key="1">
    <citation type="submission" date="2024-01" db="EMBL/GenBank/DDBJ databases">
        <title>The complete chloroplast genome sequence of Lithospermum erythrorhizon: insights into the phylogenetic relationship among Boraginaceae species and the maternal lineages of purple gromwells.</title>
        <authorList>
            <person name="Okada T."/>
            <person name="Watanabe K."/>
        </authorList>
    </citation>
    <scope>NUCLEOTIDE SEQUENCE [LARGE SCALE GENOMIC DNA]</scope>
</reference>
<evidence type="ECO:0000313" key="3">
    <source>
        <dbReference type="Proteomes" id="UP001454036"/>
    </source>
</evidence>
<evidence type="ECO:0000313" key="2">
    <source>
        <dbReference type="EMBL" id="GAA0176363.1"/>
    </source>
</evidence>
<feature type="compositionally biased region" description="Polar residues" evidence="1">
    <location>
        <begin position="62"/>
        <end position="73"/>
    </location>
</feature>
<dbReference type="Proteomes" id="UP001454036">
    <property type="component" value="Unassembled WGS sequence"/>
</dbReference>
<gene>
    <name evidence="2" type="ORF">LIER_29369</name>
</gene>
<proteinExistence type="predicted"/>
<comment type="caution">
    <text evidence="2">The sequence shown here is derived from an EMBL/GenBank/DDBJ whole genome shotgun (WGS) entry which is preliminary data.</text>
</comment>
<feature type="region of interest" description="Disordered" evidence="1">
    <location>
        <begin position="1"/>
        <end position="87"/>
    </location>
</feature>
<protein>
    <submittedName>
        <fullName evidence="2">Uncharacterized protein</fullName>
    </submittedName>
</protein>
<evidence type="ECO:0000256" key="1">
    <source>
        <dbReference type="SAM" id="MobiDB-lite"/>
    </source>
</evidence>
<dbReference type="AlphaFoldDB" id="A0AAV3RJW9"/>
<name>A0AAV3RJW9_LITER</name>